<feature type="region of interest" description="Disordered" evidence="6">
    <location>
        <begin position="1"/>
        <end position="64"/>
    </location>
</feature>
<dbReference type="PhylomeDB" id="B3S6I0"/>
<dbReference type="AlphaFoldDB" id="B3S6I0"/>
<dbReference type="CDD" id="cd00266">
    <property type="entry name" value="MADS_SRF_like"/>
    <property type="match status" value="1"/>
</dbReference>
<feature type="compositionally biased region" description="Polar residues" evidence="6">
    <location>
        <begin position="281"/>
        <end position="305"/>
    </location>
</feature>
<evidence type="ECO:0000256" key="5">
    <source>
        <dbReference type="ARBA" id="ARBA00023242"/>
    </source>
</evidence>
<gene>
    <name evidence="8" type="ORF">TRIADDRAFT_59812</name>
</gene>
<accession>B3S6I0</accession>
<keyword evidence="5" id="KW-0539">Nucleus</keyword>
<dbReference type="CTD" id="6757124"/>
<proteinExistence type="predicted"/>
<dbReference type="eggNOG" id="KOG0015">
    <property type="taxonomic scope" value="Eukaryota"/>
</dbReference>
<dbReference type="PRINTS" id="PR00404">
    <property type="entry name" value="MADSDOMAIN"/>
</dbReference>
<dbReference type="RefSeq" id="XP_002115772.1">
    <property type="nucleotide sequence ID" value="XM_002115736.1"/>
</dbReference>
<feature type="compositionally biased region" description="Basic and acidic residues" evidence="6">
    <location>
        <begin position="29"/>
        <end position="42"/>
    </location>
</feature>
<dbReference type="PROSITE" id="PS50066">
    <property type="entry name" value="MADS_BOX_2"/>
    <property type="match status" value="1"/>
</dbReference>
<evidence type="ECO:0000256" key="3">
    <source>
        <dbReference type="ARBA" id="ARBA00023125"/>
    </source>
</evidence>
<feature type="compositionally biased region" description="Low complexity" evidence="6">
    <location>
        <begin position="248"/>
        <end position="259"/>
    </location>
</feature>
<keyword evidence="3" id="KW-0238">DNA-binding</keyword>
<protein>
    <recommendedName>
        <fullName evidence="7">MADS-box domain-containing protein</fullName>
    </recommendedName>
</protein>
<keyword evidence="9" id="KW-1185">Reference proteome</keyword>
<dbReference type="GeneID" id="6757124"/>
<dbReference type="EMBL" id="DS985252">
    <property type="protein sequence ID" value="EDV21624.1"/>
    <property type="molecule type" value="Genomic_DNA"/>
</dbReference>
<feature type="region of interest" description="Disordered" evidence="6">
    <location>
        <begin position="241"/>
        <end position="309"/>
    </location>
</feature>
<dbReference type="HOGENOM" id="CLU_795310_0_0_1"/>
<reference evidence="8 9" key="1">
    <citation type="journal article" date="2008" name="Nature">
        <title>The Trichoplax genome and the nature of placozoans.</title>
        <authorList>
            <person name="Srivastava M."/>
            <person name="Begovic E."/>
            <person name="Chapman J."/>
            <person name="Putnam N.H."/>
            <person name="Hellsten U."/>
            <person name="Kawashima T."/>
            <person name="Kuo A."/>
            <person name="Mitros T."/>
            <person name="Salamov A."/>
            <person name="Carpenter M.L."/>
            <person name="Signorovitch A.Y."/>
            <person name="Moreno M.A."/>
            <person name="Kamm K."/>
            <person name="Grimwood J."/>
            <person name="Schmutz J."/>
            <person name="Shapiro H."/>
            <person name="Grigoriev I.V."/>
            <person name="Buss L.W."/>
            <person name="Schierwater B."/>
            <person name="Dellaporta S.L."/>
            <person name="Rokhsar D.S."/>
        </authorList>
    </citation>
    <scope>NUCLEOTIDE SEQUENCE [LARGE SCALE GENOMIC DNA]</scope>
    <source>
        <strain evidence="8 9">Grell-BS-1999</strain>
    </source>
</reference>
<dbReference type="InterPro" id="IPR002100">
    <property type="entry name" value="TF_MADSbox"/>
</dbReference>
<dbReference type="OrthoDB" id="2284405at2759"/>
<keyword evidence="2" id="KW-0805">Transcription regulation</keyword>
<dbReference type="Proteomes" id="UP000009022">
    <property type="component" value="Unassembled WGS sequence"/>
</dbReference>
<evidence type="ECO:0000313" key="9">
    <source>
        <dbReference type="Proteomes" id="UP000009022"/>
    </source>
</evidence>
<evidence type="ECO:0000256" key="6">
    <source>
        <dbReference type="SAM" id="MobiDB-lite"/>
    </source>
</evidence>
<dbReference type="GO" id="GO:0000978">
    <property type="term" value="F:RNA polymerase II cis-regulatory region sequence-specific DNA binding"/>
    <property type="evidence" value="ECO:0000318"/>
    <property type="project" value="GO_Central"/>
</dbReference>
<sequence length="349" mass="39100">MTKSNEKKRAGSGYSDKRSNKKPAQDNLRSTDERNHSSRRQESNQNTAETNRTEIPLDSDSESATPLSVDMAAEVSEDKALLKKTRGRQKIDIKFIQDKNKRFTTFSKRKGGIMKKAFELCTLTGTEIMVLVASETGHVYTFATPRLQPIVTTEAGKNLIQTCLQSECVLDPSMAQRMNQDGFQEPDINFELGERNLQFTAGLASNIYQDSGQRNHSNANQEFCRTLYPREFRPNILTSNSYNIVNRGPSGSGTQQGSSKEWEEQQLSYRHVRQDPAEGRTCSQSGTSASQMPTVTTISTGNRSTTARDLRYNQTHLIPRENEEAGYWVANNPPHAATENENSNEKNAS</sequence>
<dbReference type="GO" id="GO:0046983">
    <property type="term" value="F:protein dimerization activity"/>
    <property type="evidence" value="ECO:0007669"/>
    <property type="project" value="InterPro"/>
</dbReference>
<comment type="subcellular location">
    <subcellularLocation>
        <location evidence="1">Nucleus</location>
    </subcellularLocation>
</comment>
<dbReference type="STRING" id="10228.B3S6I0"/>
<name>B3S6I0_TRIAD</name>
<feature type="compositionally biased region" description="Polar residues" evidence="6">
    <location>
        <begin position="339"/>
        <end position="349"/>
    </location>
</feature>
<dbReference type="Pfam" id="PF00319">
    <property type="entry name" value="SRF-TF"/>
    <property type="match status" value="1"/>
</dbReference>
<dbReference type="GO" id="GO:0000981">
    <property type="term" value="F:DNA-binding transcription factor activity, RNA polymerase II-specific"/>
    <property type="evidence" value="ECO:0000318"/>
    <property type="project" value="GO_Central"/>
</dbReference>
<dbReference type="InterPro" id="IPR033897">
    <property type="entry name" value="SRF-like_MADS-box"/>
</dbReference>
<dbReference type="InterPro" id="IPR050142">
    <property type="entry name" value="MADS-box/MEF2_TF"/>
</dbReference>
<dbReference type="SUPFAM" id="SSF55455">
    <property type="entry name" value="SRF-like"/>
    <property type="match status" value="1"/>
</dbReference>
<keyword evidence="4" id="KW-0804">Transcription</keyword>
<dbReference type="GO" id="GO:0045944">
    <property type="term" value="P:positive regulation of transcription by RNA polymerase II"/>
    <property type="evidence" value="ECO:0000318"/>
    <property type="project" value="GO_Central"/>
</dbReference>
<evidence type="ECO:0000256" key="1">
    <source>
        <dbReference type="ARBA" id="ARBA00004123"/>
    </source>
</evidence>
<dbReference type="Gene3D" id="3.40.1810.10">
    <property type="entry name" value="Transcription factor, MADS-box"/>
    <property type="match status" value="1"/>
</dbReference>
<dbReference type="InParanoid" id="B3S6I0"/>
<dbReference type="SMART" id="SM00432">
    <property type="entry name" value="MADS"/>
    <property type="match status" value="1"/>
</dbReference>
<evidence type="ECO:0000259" key="7">
    <source>
        <dbReference type="PROSITE" id="PS50066"/>
    </source>
</evidence>
<dbReference type="KEGG" id="tad:TRIADDRAFT_59812"/>
<dbReference type="FunFam" id="3.40.1810.10:FF:000002">
    <property type="entry name" value="Serum response factor b"/>
    <property type="match status" value="1"/>
</dbReference>
<dbReference type="GO" id="GO:0005634">
    <property type="term" value="C:nucleus"/>
    <property type="evidence" value="ECO:0007669"/>
    <property type="project" value="UniProtKB-SubCell"/>
</dbReference>
<evidence type="ECO:0000313" key="8">
    <source>
        <dbReference type="EMBL" id="EDV21624.1"/>
    </source>
</evidence>
<feature type="domain" description="MADS-box" evidence="7">
    <location>
        <begin position="86"/>
        <end position="146"/>
    </location>
</feature>
<dbReference type="PANTHER" id="PTHR48019">
    <property type="entry name" value="SERUM RESPONSE FACTOR HOMOLOG"/>
    <property type="match status" value="1"/>
</dbReference>
<organism evidence="8 9">
    <name type="scientific">Trichoplax adhaerens</name>
    <name type="common">Trichoplax reptans</name>
    <dbReference type="NCBI Taxonomy" id="10228"/>
    <lineage>
        <taxon>Eukaryota</taxon>
        <taxon>Metazoa</taxon>
        <taxon>Placozoa</taxon>
        <taxon>Uniplacotomia</taxon>
        <taxon>Trichoplacea</taxon>
        <taxon>Trichoplacidae</taxon>
        <taxon>Trichoplax</taxon>
    </lineage>
</organism>
<dbReference type="InterPro" id="IPR036879">
    <property type="entry name" value="TF_MADSbox_sf"/>
</dbReference>
<evidence type="ECO:0000256" key="2">
    <source>
        <dbReference type="ARBA" id="ARBA00023015"/>
    </source>
</evidence>
<evidence type="ECO:0000256" key="4">
    <source>
        <dbReference type="ARBA" id="ARBA00023163"/>
    </source>
</evidence>
<feature type="region of interest" description="Disordered" evidence="6">
    <location>
        <begin position="323"/>
        <end position="349"/>
    </location>
</feature>